<accession>A0A401H238</accession>
<dbReference type="AlphaFoldDB" id="A0A401H238"/>
<keyword evidence="3" id="KW-1185">Reference proteome</keyword>
<comment type="caution">
    <text evidence="2">The sequence shown here is derived from an EMBL/GenBank/DDBJ whole genome shotgun (WGS) entry which is preliminary data.</text>
</comment>
<feature type="region of interest" description="Disordered" evidence="1">
    <location>
        <begin position="68"/>
        <end position="102"/>
    </location>
</feature>
<dbReference type="GeneID" id="38785433"/>
<gene>
    <name evidence="2" type="ORF">SCP_1303320</name>
</gene>
<dbReference type="Proteomes" id="UP000287166">
    <property type="component" value="Unassembled WGS sequence"/>
</dbReference>
<name>A0A401H238_9APHY</name>
<protein>
    <submittedName>
        <fullName evidence="2">Uncharacterized protein</fullName>
    </submittedName>
</protein>
<proteinExistence type="predicted"/>
<evidence type="ECO:0000313" key="2">
    <source>
        <dbReference type="EMBL" id="GBE88516.1"/>
    </source>
</evidence>
<reference evidence="2 3" key="1">
    <citation type="journal article" date="2018" name="Sci. Rep.">
        <title>Genome sequence of the cauliflower mushroom Sparassis crispa (Hanabiratake) and its association with beneficial usage.</title>
        <authorList>
            <person name="Kiyama R."/>
            <person name="Furutani Y."/>
            <person name="Kawaguchi K."/>
            <person name="Nakanishi T."/>
        </authorList>
    </citation>
    <scope>NUCLEOTIDE SEQUENCE [LARGE SCALE GENOMIC DNA]</scope>
</reference>
<dbReference type="InParanoid" id="A0A401H238"/>
<organism evidence="2 3">
    <name type="scientific">Sparassis crispa</name>
    <dbReference type="NCBI Taxonomy" id="139825"/>
    <lineage>
        <taxon>Eukaryota</taxon>
        <taxon>Fungi</taxon>
        <taxon>Dikarya</taxon>
        <taxon>Basidiomycota</taxon>
        <taxon>Agaricomycotina</taxon>
        <taxon>Agaricomycetes</taxon>
        <taxon>Polyporales</taxon>
        <taxon>Sparassidaceae</taxon>
        <taxon>Sparassis</taxon>
    </lineage>
</organism>
<sequence length="161" mass="17320">MYSVKSPFVFPHTSQHAPAFSPFTPTHPTTHTFTMSAVTLQVPTVDLVKCASLPPVVRVSSVHFNSLPTRSKSSAAGGRKILHSPPPKSKAKPVRVFSSEGKKSGATLKDKIAVVKGTGRRSDLDWVPIPGFKPVEYTLLPVAVARGRADISHRAFPKTAL</sequence>
<dbReference type="EMBL" id="BFAD01000013">
    <property type="protein sequence ID" value="GBE88516.1"/>
    <property type="molecule type" value="Genomic_DNA"/>
</dbReference>
<dbReference type="RefSeq" id="XP_027619429.1">
    <property type="nucleotide sequence ID" value="XM_027763628.1"/>
</dbReference>
<evidence type="ECO:0000256" key="1">
    <source>
        <dbReference type="SAM" id="MobiDB-lite"/>
    </source>
</evidence>
<dbReference type="OrthoDB" id="2756836at2759"/>
<evidence type="ECO:0000313" key="3">
    <source>
        <dbReference type="Proteomes" id="UP000287166"/>
    </source>
</evidence>